<reference evidence="2 3" key="1">
    <citation type="journal article" date="2013" name="Science">
        <title>Pandoraviruses: amoeba viruses with genomes up to 2.5 Mb reaching that of parasitic eukaryotes.</title>
        <authorList>
            <person name="Philippe N."/>
            <person name="Legendre M."/>
            <person name="Doutre G."/>
            <person name="Coute Y."/>
            <person name="Poirot O."/>
            <person name="Lescot M."/>
            <person name="Arslan D."/>
            <person name="Seltzer V."/>
            <person name="Bertaux L."/>
            <person name="Bruley C."/>
            <person name="Garin J."/>
            <person name="Claverie J.M."/>
            <person name="Abergel C."/>
        </authorList>
    </citation>
    <scope>NUCLEOTIDE SEQUENCE [LARGE SCALE GENOMIC DNA]</scope>
</reference>
<dbReference type="RefSeq" id="YP_008438878.1">
    <property type="nucleotide sequence ID" value="NC_022098.1"/>
</dbReference>
<evidence type="ECO:0000313" key="2">
    <source>
        <dbReference type="EMBL" id="AGO85798.1"/>
    </source>
</evidence>
<evidence type="ECO:0000313" key="3">
    <source>
        <dbReference type="Proteomes" id="UP000204584"/>
    </source>
</evidence>
<name>S4VZJ8_9VIRU</name>
<dbReference type="GeneID" id="16607585"/>
<keyword evidence="3" id="KW-1185">Reference proteome</keyword>
<organism evidence="2 3">
    <name type="scientific">Pandoravirus salinus</name>
    <dbReference type="NCBI Taxonomy" id="1349410"/>
    <lineage>
        <taxon>Viruses</taxon>
        <taxon>Pandoravirus</taxon>
    </lineage>
</organism>
<accession>S4VZJ8</accession>
<protein>
    <submittedName>
        <fullName evidence="2">Uncharacterized protein</fullName>
    </submittedName>
</protein>
<dbReference type="EMBL" id="KC977571">
    <property type="protein sequence ID" value="AGO85798.1"/>
    <property type="molecule type" value="Genomic_DNA"/>
</dbReference>
<gene>
    <name evidence="2" type="ORF">psal_cds_1386</name>
</gene>
<sequence>MPSLHWSCFVCVSCGRRSFFLSLLLSLHKSVLRRAHRADIPSVPPRSEKKRQKRGKNCEKRNRAQSQAPPRLQFSLCLSVVLSFFFHSLYSSFPFRLTFALWPTPDAVDALPMMTERSTRRQRPPRSVRLTDDMGLDEADGWHVLPAGDDDVDAGEDVAEGFSNEALFYIRAIPKRCKATGTNVRTGEVQQLLTPEGARILCLMVGTKAALDFIAYMDEKEALHEERVALLREMEDNARTLSRRRKIPRDVYQSIRKSCQKALDAKRRHDNAQMALV</sequence>
<feature type="region of interest" description="Disordered" evidence="1">
    <location>
        <begin position="38"/>
        <end position="66"/>
    </location>
</feature>
<proteinExistence type="predicted"/>
<evidence type="ECO:0000256" key="1">
    <source>
        <dbReference type="SAM" id="MobiDB-lite"/>
    </source>
</evidence>
<dbReference type="Proteomes" id="UP000204584">
    <property type="component" value="Segment"/>
</dbReference>
<dbReference type="KEGG" id="vg:16607585"/>